<proteinExistence type="predicted"/>
<sequence>MVVSWLAKISQGRHFTDDKRFSKKLATHGGDLNFNGYPVTIKDSMMGNDEIEVTATRYKVFPCDEMTSAVRTDVEAMNQSLSLSVRPTSSSLANVAERLDAWRLEMSSQVFDLRRLDKEFKEQAS</sequence>
<evidence type="ECO:0000313" key="1">
    <source>
        <dbReference type="Proteomes" id="UP000694918"/>
    </source>
</evidence>
<dbReference type="KEGG" id="peu:105117739"/>
<gene>
    <name evidence="2" type="primary">LOC105117739</name>
</gene>
<evidence type="ECO:0000313" key="2">
    <source>
        <dbReference type="RefSeq" id="XP_011013795.1"/>
    </source>
</evidence>
<name>A0AAJ6TNK2_POPEU</name>
<protein>
    <submittedName>
        <fullName evidence="2">Uncharacterized protein LOC105117739</fullName>
    </submittedName>
</protein>
<dbReference type="RefSeq" id="XP_011013795.1">
    <property type="nucleotide sequence ID" value="XM_011015493.1"/>
</dbReference>
<dbReference type="Proteomes" id="UP000694918">
    <property type="component" value="Unplaced"/>
</dbReference>
<keyword evidence="1" id="KW-1185">Reference proteome</keyword>
<dbReference type="AlphaFoldDB" id="A0AAJ6TNK2"/>
<reference evidence="2" key="1">
    <citation type="submission" date="2025-08" db="UniProtKB">
        <authorList>
            <consortium name="RefSeq"/>
        </authorList>
    </citation>
    <scope>IDENTIFICATION</scope>
</reference>
<accession>A0AAJ6TNK2</accession>
<dbReference type="GeneID" id="105117739"/>
<organism evidence="1 2">
    <name type="scientific">Populus euphratica</name>
    <name type="common">Euphrates poplar</name>
    <dbReference type="NCBI Taxonomy" id="75702"/>
    <lineage>
        <taxon>Eukaryota</taxon>
        <taxon>Viridiplantae</taxon>
        <taxon>Streptophyta</taxon>
        <taxon>Embryophyta</taxon>
        <taxon>Tracheophyta</taxon>
        <taxon>Spermatophyta</taxon>
        <taxon>Magnoliopsida</taxon>
        <taxon>eudicotyledons</taxon>
        <taxon>Gunneridae</taxon>
        <taxon>Pentapetalae</taxon>
        <taxon>rosids</taxon>
        <taxon>fabids</taxon>
        <taxon>Malpighiales</taxon>
        <taxon>Salicaceae</taxon>
        <taxon>Saliceae</taxon>
        <taxon>Populus</taxon>
    </lineage>
</organism>